<keyword evidence="2" id="KW-0032">Aminotransferase</keyword>
<reference evidence="2 3" key="1">
    <citation type="submission" date="2018-11" db="EMBL/GenBank/DDBJ databases">
        <title>Complete genome sequence of Paenibacillus baekrokdamisoli strain KCTC 33723.</title>
        <authorList>
            <person name="Kang S.W."/>
            <person name="Lee K.C."/>
            <person name="Kim K.K."/>
            <person name="Kim J.S."/>
            <person name="Kim D.S."/>
            <person name="Ko S.H."/>
            <person name="Yang S.H."/>
            <person name="Lee J.S."/>
        </authorList>
    </citation>
    <scope>NUCLEOTIDE SEQUENCE [LARGE SCALE GENOMIC DNA]</scope>
    <source>
        <strain evidence="2 3">KCTC 33723</strain>
    </source>
</reference>
<name>A0A3G9IYF4_9BACL</name>
<gene>
    <name evidence="2" type="ORF">Back11_52550</name>
</gene>
<keyword evidence="3" id="KW-1185">Reference proteome</keyword>
<dbReference type="InterPro" id="IPR000653">
    <property type="entry name" value="DegT/StrS_aminotransferase"/>
</dbReference>
<dbReference type="PANTHER" id="PTHR30244:SF34">
    <property type="entry name" value="DTDP-4-AMINO-4,6-DIDEOXYGALACTOSE TRANSAMINASE"/>
    <property type="match status" value="1"/>
</dbReference>
<dbReference type="GO" id="GO:0000271">
    <property type="term" value="P:polysaccharide biosynthetic process"/>
    <property type="evidence" value="ECO:0007669"/>
    <property type="project" value="TreeGrafter"/>
</dbReference>
<dbReference type="EMBL" id="AP019308">
    <property type="protein sequence ID" value="BBH23910.1"/>
    <property type="molecule type" value="Genomic_DNA"/>
</dbReference>
<dbReference type="KEGG" id="pbk:Back11_52550"/>
<dbReference type="Gene3D" id="3.40.640.10">
    <property type="entry name" value="Type I PLP-dependent aspartate aminotransferase-like (Major domain)"/>
    <property type="match status" value="1"/>
</dbReference>
<dbReference type="GO" id="GO:0030170">
    <property type="term" value="F:pyridoxal phosphate binding"/>
    <property type="evidence" value="ECO:0007669"/>
    <property type="project" value="TreeGrafter"/>
</dbReference>
<dbReference type="InterPro" id="IPR015422">
    <property type="entry name" value="PyrdxlP-dep_Trfase_small"/>
</dbReference>
<dbReference type="RefSeq" id="WP_125663748.1">
    <property type="nucleotide sequence ID" value="NZ_AP019308.1"/>
</dbReference>
<dbReference type="Proteomes" id="UP000275368">
    <property type="component" value="Chromosome"/>
</dbReference>
<dbReference type="InterPro" id="IPR015421">
    <property type="entry name" value="PyrdxlP-dep_Trfase_major"/>
</dbReference>
<evidence type="ECO:0000256" key="1">
    <source>
        <dbReference type="RuleBase" id="RU004508"/>
    </source>
</evidence>
<dbReference type="PIRSF" id="PIRSF000390">
    <property type="entry name" value="PLP_StrS"/>
    <property type="match status" value="1"/>
</dbReference>
<dbReference type="SUPFAM" id="SSF53383">
    <property type="entry name" value="PLP-dependent transferases"/>
    <property type="match status" value="1"/>
</dbReference>
<dbReference type="PANTHER" id="PTHR30244">
    <property type="entry name" value="TRANSAMINASE"/>
    <property type="match status" value="1"/>
</dbReference>
<comment type="similarity">
    <text evidence="1">Belongs to the DegT/DnrJ/EryC1 family.</text>
</comment>
<dbReference type="GO" id="GO:0008483">
    <property type="term" value="F:transaminase activity"/>
    <property type="evidence" value="ECO:0007669"/>
    <property type="project" value="UniProtKB-KW"/>
</dbReference>
<evidence type="ECO:0000313" key="2">
    <source>
        <dbReference type="EMBL" id="BBH23910.1"/>
    </source>
</evidence>
<sequence length="369" mass="41102">MISIANPRIEEDEIQAVVEVMRTGQLAQGEVVQRFEDQFAAHFGYDCASAVSNGTTALHVALLAAGVKRNDLVLTTPFSFIATTNAILYCGAIPCFVDIDGDTFNISPERLRESISKWPSAKYLLIPHLFGLACDMGAIMAIANLHGLIVIEDCAQAHGALYNDQPVGSFGLAGTFSFYPTKNMTTGEGGMIVSSELDYIRLCHTYINHGSTERYVHEVTGFNYRMTNMAAAIGITQLSKIDQYNQRRKQNARYFLDNMNNEFIRMPVFAANAEHVFHQFTVKTEHREALMKHLSSRGIGYGVYYPIPIHLQKNVIDYFEGLTQTAELPSLPVTEKVSKEVLALPVHPHLEEYQLEQIVAAINDFDPES</sequence>
<dbReference type="InterPro" id="IPR015424">
    <property type="entry name" value="PyrdxlP-dep_Trfase"/>
</dbReference>
<accession>A0A3G9IYF4</accession>
<dbReference type="CDD" id="cd00616">
    <property type="entry name" value="AHBA_syn"/>
    <property type="match status" value="1"/>
</dbReference>
<organism evidence="2 3">
    <name type="scientific">Paenibacillus baekrokdamisoli</name>
    <dbReference type="NCBI Taxonomy" id="1712516"/>
    <lineage>
        <taxon>Bacteria</taxon>
        <taxon>Bacillati</taxon>
        <taxon>Bacillota</taxon>
        <taxon>Bacilli</taxon>
        <taxon>Bacillales</taxon>
        <taxon>Paenibacillaceae</taxon>
        <taxon>Paenibacillus</taxon>
    </lineage>
</organism>
<dbReference type="Gene3D" id="3.90.1150.10">
    <property type="entry name" value="Aspartate Aminotransferase, domain 1"/>
    <property type="match status" value="1"/>
</dbReference>
<keyword evidence="1" id="KW-0663">Pyridoxal phosphate</keyword>
<dbReference type="Pfam" id="PF01041">
    <property type="entry name" value="DegT_DnrJ_EryC1"/>
    <property type="match status" value="1"/>
</dbReference>
<keyword evidence="2" id="KW-0808">Transferase</keyword>
<protein>
    <submittedName>
        <fullName evidence="2">Aminotransferase DegT</fullName>
    </submittedName>
</protein>
<evidence type="ECO:0000313" key="3">
    <source>
        <dbReference type="Proteomes" id="UP000275368"/>
    </source>
</evidence>
<dbReference type="OrthoDB" id="9810913at2"/>
<dbReference type="AlphaFoldDB" id="A0A3G9IYF4"/>
<proteinExistence type="inferred from homology"/>